<dbReference type="InterPro" id="IPR029058">
    <property type="entry name" value="AB_hydrolase_fold"/>
</dbReference>
<dbReference type="Pfam" id="PF01083">
    <property type="entry name" value="Cutinase"/>
    <property type="match status" value="1"/>
</dbReference>
<dbReference type="Gene3D" id="3.40.50.1820">
    <property type="entry name" value="alpha/beta hydrolase"/>
    <property type="match status" value="1"/>
</dbReference>
<dbReference type="Proteomes" id="UP001564760">
    <property type="component" value="Unassembled WGS sequence"/>
</dbReference>
<reference evidence="6 7" key="1">
    <citation type="submission" date="2024-08" db="EMBL/GenBank/DDBJ databases">
        <title>Mycobacterium servetensis sp. nov., a novel rapid-growing mycobacterial species recovered from a human patient in Zaragoza, Spain.</title>
        <authorList>
            <person name="Tristancho-Baro A.I."/>
            <person name="Buenestado-Serrano S."/>
            <person name="Garcia De Viedma D."/>
            <person name="Milagro-Beamonte A."/>
            <person name="Burillo N."/>
            <person name="Sanz S."/>
            <person name="Lopez-Calleja A.I."/>
            <person name="Penas-Utrilla D."/>
            <person name="Guardingo M."/>
            <person name="Garcia M.J."/>
            <person name="Vinuelas-Bayon J."/>
        </authorList>
    </citation>
    <scope>NUCLEOTIDE SEQUENCE [LARGE SCALE GENOMIC DNA]</scope>
    <source>
        <strain evidence="7">HUMS_12744610</strain>
    </source>
</reference>
<proteinExistence type="inferred from homology"/>
<evidence type="ECO:0000256" key="2">
    <source>
        <dbReference type="ARBA" id="ARBA00022487"/>
    </source>
</evidence>
<sequence>MPSRNSVGLAVAVAITAAPLCFPAPPAAAGACPDVEVVFARGSGEPPGLGGVGRSFVDALRPQLGTRTVGVYAVNYPASTDFSNPDFPDKFIEGVRDASTHVEATAANCPNTKEVLGGYSQGAAVAGFVTSASVPPGVPTAEVPKPMPPQVANHVGAVTMFGTPSDQFMEQYGAPVIVIGPLYRPKTIELCAQGDSVCGDGSNPAAHMSYTVNGMVEQAAHFAAGHL</sequence>
<keyword evidence="4" id="KW-1015">Disulfide bond</keyword>
<dbReference type="EMBL" id="JBGEDP010000001">
    <property type="protein sequence ID" value="MEY8013858.1"/>
    <property type="molecule type" value="Genomic_DNA"/>
</dbReference>
<feature type="chain" id="PRO_5045768840" evidence="5">
    <location>
        <begin position="30"/>
        <end position="227"/>
    </location>
</feature>
<accession>A0ABV4BZL3</accession>
<comment type="caution">
    <text evidence="6">The sequence shown here is derived from an EMBL/GenBank/DDBJ whole genome shotgun (WGS) entry which is preliminary data.</text>
</comment>
<dbReference type="PANTHER" id="PTHR33630">
    <property type="entry name" value="CUTINASE RV1984C-RELATED-RELATED"/>
    <property type="match status" value="1"/>
</dbReference>
<evidence type="ECO:0000256" key="3">
    <source>
        <dbReference type="ARBA" id="ARBA00022801"/>
    </source>
</evidence>
<gene>
    <name evidence="6" type="ORF">AB8998_01700</name>
</gene>
<dbReference type="RefSeq" id="WP_369736515.1">
    <property type="nucleotide sequence ID" value="NZ_JBGEDP010000001.1"/>
</dbReference>
<organism evidence="6 7">
    <name type="scientific">Mycobacterium servetii</name>
    <dbReference type="NCBI Taxonomy" id="3237418"/>
    <lineage>
        <taxon>Bacteria</taxon>
        <taxon>Bacillati</taxon>
        <taxon>Actinomycetota</taxon>
        <taxon>Actinomycetes</taxon>
        <taxon>Mycobacteriales</taxon>
        <taxon>Mycobacteriaceae</taxon>
        <taxon>Mycobacterium</taxon>
    </lineage>
</organism>
<name>A0ABV4BZL3_9MYCO</name>
<keyword evidence="2" id="KW-0719">Serine esterase</keyword>
<keyword evidence="5" id="KW-0732">Signal</keyword>
<comment type="similarity">
    <text evidence="1">Belongs to the cutinase family.</text>
</comment>
<dbReference type="InterPro" id="IPR000675">
    <property type="entry name" value="Cutinase/axe"/>
</dbReference>
<evidence type="ECO:0000256" key="4">
    <source>
        <dbReference type="ARBA" id="ARBA00023157"/>
    </source>
</evidence>
<evidence type="ECO:0000313" key="7">
    <source>
        <dbReference type="Proteomes" id="UP001564760"/>
    </source>
</evidence>
<keyword evidence="3" id="KW-0378">Hydrolase</keyword>
<dbReference type="PANTHER" id="PTHR33630:SF9">
    <property type="entry name" value="CUTINASE 4"/>
    <property type="match status" value="1"/>
</dbReference>
<dbReference type="PROSITE" id="PS51257">
    <property type="entry name" value="PROKAR_LIPOPROTEIN"/>
    <property type="match status" value="1"/>
</dbReference>
<evidence type="ECO:0000313" key="6">
    <source>
        <dbReference type="EMBL" id="MEY8013858.1"/>
    </source>
</evidence>
<dbReference type="SMART" id="SM01110">
    <property type="entry name" value="Cutinase"/>
    <property type="match status" value="1"/>
</dbReference>
<feature type="signal peptide" evidence="5">
    <location>
        <begin position="1"/>
        <end position="29"/>
    </location>
</feature>
<keyword evidence="7" id="KW-1185">Reference proteome</keyword>
<evidence type="ECO:0000256" key="5">
    <source>
        <dbReference type="SAM" id="SignalP"/>
    </source>
</evidence>
<evidence type="ECO:0000256" key="1">
    <source>
        <dbReference type="ARBA" id="ARBA00007534"/>
    </source>
</evidence>
<dbReference type="SUPFAM" id="SSF53474">
    <property type="entry name" value="alpha/beta-Hydrolases"/>
    <property type="match status" value="1"/>
</dbReference>
<protein>
    <submittedName>
        <fullName evidence="6">Cutinase family protein</fullName>
    </submittedName>
</protein>